<accession>A0A645E2S5</accession>
<dbReference type="EMBL" id="VSSQ01042279">
    <property type="protein sequence ID" value="MPM95835.1"/>
    <property type="molecule type" value="Genomic_DNA"/>
</dbReference>
<name>A0A645E2S5_9ZZZZ</name>
<comment type="caution">
    <text evidence="1">The sequence shown here is derived from an EMBL/GenBank/DDBJ whole genome shotgun (WGS) entry which is preliminary data.</text>
</comment>
<gene>
    <name evidence="1" type="ORF">SDC9_142990</name>
</gene>
<organism evidence="1">
    <name type="scientific">bioreactor metagenome</name>
    <dbReference type="NCBI Taxonomy" id="1076179"/>
    <lineage>
        <taxon>unclassified sequences</taxon>
        <taxon>metagenomes</taxon>
        <taxon>ecological metagenomes</taxon>
    </lineage>
</organism>
<dbReference type="AlphaFoldDB" id="A0A645E2S5"/>
<evidence type="ECO:0000313" key="1">
    <source>
        <dbReference type="EMBL" id="MPM95835.1"/>
    </source>
</evidence>
<proteinExistence type="predicted"/>
<protein>
    <submittedName>
        <fullName evidence="1">Uncharacterized protein</fullName>
    </submittedName>
</protein>
<sequence length="122" mass="11381">MDPGFIPGPSFLLPGAHPLAARSAALSAGLPLGAGGLALAGLRSVPKLAAATPGGAGGELPGVGAVQLGLHDGHPLGDVVHNGHGDAGNTAAAAACPKLSAALSAAGHLTPVGEAARPLFAG</sequence>
<reference evidence="1" key="1">
    <citation type="submission" date="2019-08" db="EMBL/GenBank/DDBJ databases">
        <authorList>
            <person name="Kucharzyk K."/>
            <person name="Murdoch R.W."/>
            <person name="Higgins S."/>
            <person name="Loffler F."/>
        </authorList>
    </citation>
    <scope>NUCLEOTIDE SEQUENCE</scope>
</reference>